<sequence length="62" mass="6580">MAMLADFVAVRPVGIISLATGYVVFVLSSPFSALGGNIATAWDKLVVEPAEYTFTRPLGSFN</sequence>
<name>E1YKL5_9BACT</name>
<evidence type="ECO:0000256" key="1">
    <source>
        <dbReference type="SAM" id="Phobius"/>
    </source>
</evidence>
<keyword evidence="1" id="KW-1133">Transmembrane helix</keyword>
<keyword evidence="1" id="KW-0812">Transmembrane</keyword>
<proteinExistence type="predicted"/>
<gene>
    <name evidence="2" type="ORF">N47_E41600</name>
</gene>
<reference evidence="2" key="1">
    <citation type="journal article" date="2011" name="Environ. Microbiol.">
        <title>Genomic insights into the metabolic potential of the polycyclic aromatic hydrocarbon degrading sulfate-reducing Deltaproteobacterium N47.</title>
        <authorList>
            <person name="Bergmann F."/>
            <person name="Selesi D."/>
            <person name="Weinmaier T."/>
            <person name="Tischler P."/>
            <person name="Rattei T."/>
            <person name="Meckenstock R.U."/>
        </authorList>
    </citation>
    <scope>NUCLEOTIDE SEQUENCE</scope>
</reference>
<evidence type="ECO:0000313" key="2">
    <source>
        <dbReference type="EMBL" id="CBX30648.1"/>
    </source>
</evidence>
<feature type="transmembrane region" description="Helical" evidence="1">
    <location>
        <begin position="12"/>
        <end position="34"/>
    </location>
</feature>
<accession>E1YKL5</accession>
<keyword evidence="1" id="KW-0472">Membrane</keyword>
<dbReference type="EMBL" id="FR695877">
    <property type="protein sequence ID" value="CBX30648.1"/>
    <property type="molecule type" value="Genomic_DNA"/>
</dbReference>
<protein>
    <submittedName>
        <fullName evidence="2">Uncharacterized protein</fullName>
    </submittedName>
</protein>
<organism evidence="2">
    <name type="scientific">uncultured Desulfobacterium sp</name>
    <dbReference type="NCBI Taxonomy" id="201089"/>
    <lineage>
        <taxon>Bacteria</taxon>
        <taxon>Pseudomonadati</taxon>
        <taxon>Thermodesulfobacteriota</taxon>
        <taxon>Desulfobacteria</taxon>
        <taxon>Desulfobacterales</taxon>
        <taxon>Desulfobacteriaceae</taxon>
        <taxon>Desulfobacterium</taxon>
        <taxon>environmental samples</taxon>
    </lineage>
</organism>
<dbReference type="AlphaFoldDB" id="E1YKL5"/>